<dbReference type="PRINTS" id="PR00727">
    <property type="entry name" value="LEADERPTASE"/>
</dbReference>
<keyword evidence="4 7" id="KW-0378">Hydrolase</keyword>
<dbReference type="Gene3D" id="2.10.109.10">
    <property type="entry name" value="Umud Fragment, subunit A"/>
    <property type="match status" value="2"/>
</dbReference>
<evidence type="ECO:0000256" key="5">
    <source>
        <dbReference type="SAM" id="Phobius"/>
    </source>
</evidence>
<dbReference type="GO" id="GO:0016020">
    <property type="term" value="C:membrane"/>
    <property type="evidence" value="ECO:0007669"/>
    <property type="project" value="InterPro"/>
</dbReference>
<dbReference type="EC" id="3.4.21.89" evidence="3"/>
<keyword evidence="5" id="KW-0472">Membrane</keyword>
<dbReference type="GO" id="GO:0006465">
    <property type="term" value="P:signal peptide processing"/>
    <property type="evidence" value="ECO:0007669"/>
    <property type="project" value="InterPro"/>
</dbReference>
<dbReference type="CDD" id="cd06530">
    <property type="entry name" value="S26_SPase_I"/>
    <property type="match status" value="1"/>
</dbReference>
<protein>
    <recommendedName>
        <fullName evidence="3">signal peptidase I</fullName>
        <ecNumber evidence="3">3.4.21.89</ecNumber>
    </recommendedName>
</protein>
<reference evidence="7" key="1">
    <citation type="submission" date="2018-06" db="EMBL/GenBank/DDBJ databases">
        <authorList>
            <person name="Zhirakovskaya E."/>
        </authorList>
    </citation>
    <scope>NUCLEOTIDE SEQUENCE</scope>
</reference>
<feature type="non-terminal residue" evidence="7">
    <location>
        <position position="291"/>
    </location>
</feature>
<dbReference type="SUPFAM" id="SSF51306">
    <property type="entry name" value="LexA/Signal peptidase"/>
    <property type="match status" value="1"/>
</dbReference>
<dbReference type="Pfam" id="PF10502">
    <property type="entry name" value="Peptidase_S26"/>
    <property type="match status" value="1"/>
</dbReference>
<keyword evidence="5" id="KW-0812">Transmembrane</keyword>
<dbReference type="AlphaFoldDB" id="A0A3B1C7U4"/>
<keyword evidence="5" id="KW-1133">Transmembrane helix</keyword>
<accession>A0A3B1C7U4</accession>
<gene>
    <name evidence="7" type="ORF">MNBD_IGNAVI01-107</name>
</gene>
<dbReference type="EMBL" id="UOGD01000156">
    <property type="protein sequence ID" value="VAX19978.1"/>
    <property type="molecule type" value="Genomic_DNA"/>
</dbReference>
<evidence type="ECO:0000259" key="6">
    <source>
        <dbReference type="Pfam" id="PF10502"/>
    </source>
</evidence>
<comment type="similarity">
    <text evidence="2">Belongs to the peptidase S26 family.</text>
</comment>
<dbReference type="InterPro" id="IPR019758">
    <property type="entry name" value="Pept_S26A_signal_pept_1_CS"/>
</dbReference>
<proteinExistence type="inferred from homology"/>
<dbReference type="GO" id="GO:0009003">
    <property type="term" value="F:signal peptidase activity"/>
    <property type="evidence" value="ECO:0007669"/>
    <property type="project" value="UniProtKB-EC"/>
</dbReference>
<dbReference type="InterPro" id="IPR000223">
    <property type="entry name" value="Pept_S26A_signal_pept_1"/>
</dbReference>
<dbReference type="PANTHER" id="PTHR43390">
    <property type="entry name" value="SIGNAL PEPTIDASE I"/>
    <property type="match status" value="1"/>
</dbReference>
<dbReference type="CDD" id="cd06462">
    <property type="entry name" value="Peptidase_S24_S26"/>
    <property type="match status" value="1"/>
</dbReference>
<dbReference type="InterPro" id="IPR036286">
    <property type="entry name" value="LexA/Signal_pep-like_sf"/>
</dbReference>
<dbReference type="NCBIfam" id="TIGR02227">
    <property type="entry name" value="sigpep_I_bact"/>
    <property type="match status" value="1"/>
</dbReference>
<dbReference type="InterPro" id="IPR019533">
    <property type="entry name" value="Peptidase_S26"/>
</dbReference>
<evidence type="ECO:0000256" key="3">
    <source>
        <dbReference type="ARBA" id="ARBA00013208"/>
    </source>
</evidence>
<organism evidence="7">
    <name type="scientific">hydrothermal vent metagenome</name>
    <dbReference type="NCBI Taxonomy" id="652676"/>
    <lineage>
        <taxon>unclassified sequences</taxon>
        <taxon>metagenomes</taxon>
        <taxon>ecological metagenomes</taxon>
    </lineage>
</organism>
<evidence type="ECO:0000256" key="1">
    <source>
        <dbReference type="ARBA" id="ARBA00000677"/>
    </source>
</evidence>
<dbReference type="GO" id="GO:0004252">
    <property type="term" value="F:serine-type endopeptidase activity"/>
    <property type="evidence" value="ECO:0007669"/>
    <property type="project" value="InterPro"/>
</dbReference>
<dbReference type="PROSITE" id="PS00761">
    <property type="entry name" value="SPASE_I_3"/>
    <property type="match status" value="1"/>
</dbReference>
<sequence length="291" mass="33342">MKPNKNAKEERTQKQKSTEFFKNLLFALVAALLIKSFLIETSRVPTGSMEKTIMVGDFLFVNKFIYGSSSWRNIPFTNVELPYFQLPALADPEKGDIVVFEYPGDRDELHPTEISNYVKRCMAAPGDTIEIKNKVVFINGKEAPIPPHIQYLDPYPTPAGVKDFQIFPKGAPWNKDNYGPYVIPKKGDVIELNTDNIERWRTIIDREFGKRVVKVRGGKITINGKEVNSYTIKKDYYFMMGDNRDDSADSRFWGLVPRDAVVGEALMIYWSWDPSISFSNFFRLLGSVRVN</sequence>
<name>A0A3B1C7U4_9ZZZZ</name>
<dbReference type="PANTHER" id="PTHR43390:SF1">
    <property type="entry name" value="CHLOROPLAST PROCESSING PEPTIDASE"/>
    <property type="match status" value="1"/>
</dbReference>
<evidence type="ECO:0000256" key="2">
    <source>
        <dbReference type="ARBA" id="ARBA00009370"/>
    </source>
</evidence>
<comment type="catalytic activity">
    <reaction evidence="1">
        <text>Cleavage of hydrophobic, N-terminal signal or leader sequences from secreted and periplasmic proteins.</text>
        <dbReference type="EC" id="3.4.21.89"/>
    </reaction>
</comment>
<feature type="transmembrane region" description="Helical" evidence="5">
    <location>
        <begin position="20"/>
        <end position="39"/>
    </location>
</feature>
<evidence type="ECO:0000313" key="7">
    <source>
        <dbReference type="EMBL" id="VAX19978.1"/>
    </source>
</evidence>
<feature type="domain" description="Peptidase S26" evidence="6">
    <location>
        <begin position="18"/>
        <end position="270"/>
    </location>
</feature>
<evidence type="ECO:0000256" key="4">
    <source>
        <dbReference type="ARBA" id="ARBA00022801"/>
    </source>
</evidence>